<proteinExistence type="predicted"/>
<keyword evidence="3" id="KW-1185">Reference proteome</keyword>
<gene>
    <name evidence="2" type="ORF">HD601_002844</name>
</gene>
<organism evidence="2 3">
    <name type="scientific">Jiangella mangrovi</name>
    <dbReference type="NCBI Taxonomy" id="1524084"/>
    <lineage>
        <taxon>Bacteria</taxon>
        <taxon>Bacillati</taxon>
        <taxon>Actinomycetota</taxon>
        <taxon>Actinomycetes</taxon>
        <taxon>Jiangellales</taxon>
        <taxon>Jiangellaceae</taxon>
        <taxon>Jiangella</taxon>
    </lineage>
</organism>
<dbReference type="RefSeq" id="WP_184822839.1">
    <property type="nucleotide sequence ID" value="NZ_JACHMM010000001.1"/>
</dbReference>
<name>A0A7W9GQQ9_9ACTN</name>
<comment type="caution">
    <text evidence="2">The sequence shown here is derived from an EMBL/GenBank/DDBJ whole genome shotgun (WGS) entry which is preliminary data.</text>
</comment>
<evidence type="ECO:0000256" key="1">
    <source>
        <dbReference type="SAM" id="MobiDB-lite"/>
    </source>
</evidence>
<sequence length="46" mass="4989">MVFRTLTAGAFLVGAPPGATEPDAEPQLTPSSPEEMEENERERSRS</sequence>
<dbReference type="Proteomes" id="UP000542813">
    <property type="component" value="Unassembled WGS sequence"/>
</dbReference>
<reference evidence="2 3" key="1">
    <citation type="submission" date="2020-08" db="EMBL/GenBank/DDBJ databases">
        <title>Sequencing the genomes of 1000 actinobacteria strains.</title>
        <authorList>
            <person name="Klenk H.-P."/>
        </authorList>
    </citation>
    <scope>NUCLEOTIDE SEQUENCE [LARGE SCALE GENOMIC DNA]</scope>
    <source>
        <strain evidence="2 3">DSM 102122</strain>
    </source>
</reference>
<evidence type="ECO:0000313" key="2">
    <source>
        <dbReference type="EMBL" id="MBB5788269.1"/>
    </source>
</evidence>
<evidence type="ECO:0000313" key="3">
    <source>
        <dbReference type="Proteomes" id="UP000542813"/>
    </source>
</evidence>
<dbReference type="EMBL" id="JACHMM010000001">
    <property type="protein sequence ID" value="MBB5788269.1"/>
    <property type="molecule type" value="Genomic_DNA"/>
</dbReference>
<accession>A0A7W9GQQ9</accession>
<feature type="region of interest" description="Disordered" evidence="1">
    <location>
        <begin position="1"/>
        <end position="46"/>
    </location>
</feature>
<protein>
    <submittedName>
        <fullName evidence="2">Uncharacterized protein</fullName>
    </submittedName>
</protein>
<dbReference type="AlphaFoldDB" id="A0A7W9GQQ9"/>